<feature type="domain" description="Histidine kinase" evidence="24">
    <location>
        <begin position="510"/>
        <end position="600"/>
    </location>
</feature>
<evidence type="ECO:0000256" key="12">
    <source>
        <dbReference type="ARBA" id="ARBA00022723"/>
    </source>
</evidence>
<dbReference type="PROSITE" id="PS50109">
    <property type="entry name" value="HIS_KIN"/>
    <property type="match status" value="1"/>
</dbReference>
<dbReference type="PANTHER" id="PTHR24421:SF10">
    <property type="entry name" value="NITRATE_NITRITE SENSOR PROTEIN NARQ"/>
    <property type="match status" value="1"/>
</dbReference>
<name>A0A4Q0NTE8_9FLAO</name>
<evidence type="ECO:0000256" key="11">
    <source>
        <dbReference type="ARBA" id="ARBA00022692"/>
    </source>
</evidence>
<evidence type="ECO:0000256" key="2">
    <source>
        <dbReference type="ARBA" id="ARBA00001966"/>
    </source>
</evidence>
<comment type="cofactor">
    <cofactor evidence="2">
        <name>[4Fe-4S] cluster</name>
        <dbReference type="ChEBI" id="CHEBI:49883"/>
    </cofactor>
</comment>
<keyword evidence="19" id="KW-0411">Iron-sulfur</keyword>
<keyword evidence="16 23" id="KW-1133">Transmembrane helix</keyword>
<dbReference type="GO" id="GO:0005524">
    <property type="term" value="F:ATP binding"/>
    <property type="evidence" value="ECO:0007669"/>
    <property type="project" value="UniProtKB-KW"/>
</dbReference>
<dbReference type="InterPro" id="IPR000700">
    <property type="entry name" value="PAS-assoc_C"/>
</dbReference>
<keyword evidence="8" id="KW-0963">Cytoplasm</keyword>
<dbReference type="EC" id="2.7.13.3" evidence="5"/>
<dbReference type="GO" id="GO:0046872">
    <property type="term" value="F:metal ion binding"/>
    <property type="evidence" value="ECO:0007669"/>
    <property type="project" value="UniProtKB-KW"/>
</dbReference>
<comment type="function">
    <text evidence="21">Member of the two-component regulatory system NreB/NreC involved in the control of dissimilatory nitrate/nitrite reduction in response to oxygen. NreB functions as a direct oxygen sensor histidine kinase which is autophosphorylated, in the absence of oxygen, probably at the conserved histidine residue, and transfers its phosphate group probably to a conserved aspartate residue of NreC. NreB/NreC activates the expression of the nitrate (narGHJI) and nitrite (nir) reductase operons, as well as the putative nitrate transporter gene narT.</text>
</comment>
<gene>
    <name evidence="26" type="ORF">DSM04_104390</name>
</gene>
<dbReference type="EMBL" id="QOVI01000004">
    <property type="protein sequence ID" value="RXG14282.1"/>
    <property type="molecule type" value="Genomic_DNA"/>
</dbReference>
<evidence type="ECO:0000256" key="6">
    <source>
        <dbReference type="ARBA" id="ARBA00017322"/>
    </source>
</evidence>
<evidence type="ECO:0000256" key="21">
    <source>
        <dbReference type="ARBA" id="ARBA00024827"/>
    </source>
</evidence>
<dbReference type="Gene3D" id="1.20.5.1930">
    <property type="match status" value="1"/>
</dbReference>
<evidence type="ECO:0000256" key="23">
    <source>
        <dbReference type="SAM" id="Phobius"/>
    </source>
</evidence>
<dbReference type="SUPFAM" id="SSF55874">
    <property type="entry name" value="ATPase domain of HSP90 chaperone/DNA topoisomerase II/histidine kinase"/>
    <property type="match status" value="1"/>
</dbReference>
<keyword evidence="18" id="KW-0902">Two-component regulatory system</keyword>
<dbReference type="GO" id="GO:0005737">
    <property type="term" value="C:cytoplasm"/>
    <property type="evidence" value="ECO:0007669"/>
    <property type="project" value="UniProtKB-SubCell"/>
</dbReference>
<protein>
    <recommendedName>
        <fullName evidence="6">Oxygen sensor histidine kinase NreB</fullName>
        <ecNumber evidence="5">2.7.13.3</ecNumber>
    </recommendedName>
    <alternativeName>
        <fullName evidence="22">Nitrogen regulation protein B</fullName>
    </alternativeName>
</protein>
<dbReference type="RefSeq" id="WP_128761687.1">
    <property type="nucleotide sequence ID" value="NZ_QOVI01000004.1"/>
</dbReference>
<keyword evidence="15" id="KW-0067">ATP-binding</keyword>
<feature type="transmembrane region" description="Helical" evidence="23">
    <location>
        <begin position="192"/>
        <end position="211"/>
    </location>
</feature>
<dbReference type="Pfam" id="PF07730">
    <property type="entry name" value="HisKA_3"/>
    <property type="match status" value="1"/>
</dbReference>
<comment type="subcellular location">
    <subcellularLocation>
        <location evidence="4">Cytoplasm</location>
    </subcellularLocation>
    <subcellularLocation>
        <location evidence="3">Membrane</location>
        <topology evidence="3">Multi-pass membrane protein</topology>
    </subcellularLocation>
</comment>
<dbReference type="Proteomes" id="UP000289821">
    <property type="component" value="Unassembled WGS sequence"/>
</dbReference>
<evidence type="ECO:0000256" key="1">
    <source>
        <dbReference type="ARBA" id="ARBA00000085"/>
    </source>
</evidence>
<evidence type="ECO:0000256" key="8">
    <source>
        <dbReference type="ARBA" id="ARBA00022490"/>
    </source>
</evidence>
<dbReference type="Gene3D" id="3.30.450.20">
    <property type="entry name" value="PAS domain"/>
    <property type="match status" value="1"/>
</dbReference>
<keyword evidence="12" id="KW-0479">Metal-binding</keyword>
<dbReference type="InterPro" id="IPR011712">
    <property type="entry name" value="Sig_transdc_His_kin_sub3_dim/P"/>
</dbReference>
<evidence type="ECO:0000256" key="4">
    <source>
        <dbReference type="ARBA" id="ARBA00004496"/>
    </source>
</evidence>
<keyword evidence="14" id="KW-0418">Kinase</keyword>
<keyword evidence="9" id="KW-0597">Phosphoprotein</keyword>
<dbReference type="GO" id="GO:0046983">
    <property type="term" value="F:protein dimerization activity"/>
    <property type="evidence" value="ECO:0007669"/>
    <property type="project" value="InterPro"/>
</dbReference>
<feature type="domain" description="PAC" evidence="25">
    <location>
        <begin position="322"/>
        <end position="373"/>
    </location>
</feature>
<comment type="caution">
    <text evidence="26">The sequence shown here is derived from an EMBL/GenBank/DDBJ whole genome shotgun (WGS) entry which is preliminary data.</text>
</comment>
<evidence type="ECO:0000256" key="20">
    <source>
        <dbReference type="ARBA" id="ARBA00023136"/>
    </source>
</evidence>
<evidence type="ECO:0000313" key="27">
    <source>
        <dbReference type="Proteomes" id="UP000289821"/>
    </source>
</evidence>
<dbReference type="InterPro" id="IPR005467">
    <property type="entry name" value="His_kinase_dom"/>
</dbReference>
<proteinExistence type="predicted"/>
<dbReference type="InterPro" id="IPR003594">
    <property type="entry name" value="HATPase_dom"/>
</dbReference>
<evidence type="ECO:0000259" key="24">
    <source>
        <dbReference type="PROSITE" id="PS50109"/>
    </source>
</evidence>
<dbReference type="AlphaFoldDB" id="A0A4Q0NTE8"/>
<dbReference type="PANTHER" id="PTHR24421">
    <property type="entry name" value="NITRATE/NITRITE SENSOR PROTEIN NARX-RELATED"/>
    <property type="match status" value="1"/>
</dbReference>
<keyword evidence="11 23" id="KW-0812">Transmembrane</keyword>
<keyword evidence="13" id="KW-0547">Nucleotide-binding</keyword>
<keyword evidence="27" id="KW-1185">Reference proteome</keyword>
<sequence length="600" mass="68020">MPGIDQKTFKKLRRLYIIALSLIALSVIVSQMLVRKFLDSQATDSTVVNIAGRQRMLSQKLTKEAFQLSQAKQPEIIQPLQSGLRTTRELWHSSHLALQSGSDSLNIPNANSEQVKALFKRLNPIFDSIYNASAVVINTTKAKDSISQTSFENAMQTIQTHEGSFLNLMDEIVNQYNQEAEAKIERLRSFELLLVFITLFLLFLEFIFIFWPTAKAVKKVMADLIITEQKSKKMAINADELSQSKEKLLWESNAINQAMDKALLFVRLDQTGSLLHAGEKFKNLFNQSFISGNTKLSEVLSTNAVEQQFIDQILQEYRKTGWQGEIKATTPKGRNLWLEMSLLPFKRGDEQTELLIIFLDITKRKEAHDEIERLNKANFEERISHQKMVSRQIIENQEQEQNRIAQDLHDGIGQMLTGLKFNLESIDLDDLEKSKKKIDNLKSLSLDIIKGIRTATFNLTPPELTDHGLVPALAKLAKELSNLTGSAIQLLNKTDFNSRLDILVEINAYRITQEAINNAIKYAQSSYIVISVAHSKDVLSISIDDDGKGFSIEELQAERRGDGGMGMTFMRERTHYINGRLFVNSELGKGTRITLNIPIN</sequence>
<evidence type="ECO:0000256" key="16">
    <source>
        <dbReference type="ARBA" id="ARBA00022989"/>
    </source>
</evidence>
<dbReference type="GO" id="GO:0016020">
    <property type="term" value="C:membrane"/>
    <property type="evidence" value="ECO:0007669"/>
    <property type="project" value="UniProtKB-SubCell"/>
</dbReference>
<keyword evidence="7" id="KW-0004">4Fe-4S</keyword>
<evidence type="ECO:0000259" key="25">
    <source>
        <dbReference type="PROSITE" id="PS50113"/>
    </source>
</evidence>
<comment type="catalytic activity">
    <reaction evidence="1">
        <text>ATP + protein L-histidine = ADP + protein N-phospho-L-histidine.</text>
        <dbReference type="EC" id="2.7.13.3"/>
    </reaction>
</comment>
<dbReference type="PRINTS" id="PR00344">
    <property type="entry name" value="BCTRLSENSOR"/>
</dbReference>
<reference evidence="26 27" key="1">
    <citation type="submission" date="2018-07" db="EMBL/GenBank/DDBJ databases">
        <title>Leeuwenhoekiella genomics.</title>
        <authorList>
            <person name="Tahon G."/>
            <person name="Willems A."/>
        </authorList>
    </citation>
    <scope>NUCLEOTIDE SEQUENCE [LARGE SCALE GENOMIC DNA]</scope>
    <source>
        <strain evidence="26 27">R-50232</strain>
    </source>
</reference>
<evidence type="ECO:0000256" key="19">
    <source>
        <dbReference type="ARBA" id="ARBA00023014"/>
    </source>
</evidence>
<dbReference type="SMART" id="SM00387">
    <property type="entry name" value="HATPase_c"/>
    <property type="match status" value="1"/>
</dbReference>
<dbReference type="InterPro" id="IPR050482">
    <property type="entry name" value="Sensor_HK_TwoCompSys"/>
</dbReference>
<dbReference type="OrthoDB" id="9760839at2"/>
<dbReference type="CDD" id="cd16917">
    <property type="entry name" value="HATPase_UhpB-NarQ-NarX-like"/>
    <property type="match status" value="1"/>
</dbReference>
<evidence type="ECO:0000256" key="14">
    <source>
        <dbReference type="ARBA" id="ARBA00022777"/>
    </source>
</evidence>
<dbReference type="InterPro" id="IPR004358">
    <property type="entry name" value="Sig_transdc_His_kin-like_C"/>
</dbReference>
<dbReference type="PROSITE" id="PS50113">
    <property type="entry name" value="PAC"/>
    <property type="match status" value="1"/>
</dbReference>
<dbReference type="GO" id="GO:0000155">
    <property type="term" value="F:phosphorelay sensor kinase activity"/>
    <property type="evidence" value="ECO:0007669"/>
    <property type="project" value="InterPro"/>
</dbReference>
<keyword evidence="17" id="KW-0408">Iron</keyword>
<feature type="transmembrane region" description="Helical" evidence="23">
    <location>
        <begin position="15"/>
        <end position="34"/>
    </location>
</feature>
<dbReference type="InterPro" id="IPR035965">
    <property type="entry name" value="PAS-like_dom_sf"/>
</dbReference>
<keyword evidence="10" id="KW-0808">Transferase</keyword>
<evidence type="ECO:0000256" key="10">
    <source>
        <dbReference type="ARBA" id="ARBA00022679"/>
    </source>
</evidence>
<dbReference type="SUPFAM" id="SSF55785">
    <property type="entry name" value="PYP-like sensor domain (PAS domain)"/>
    <property type="match status" value="1"/>
</dbReference>
<evidence type="ECO:0000256" key="18">
    <source>
        <dbReference type="ARBA" id="ARBA00023012"/>
    </source>
</evidence>
<evidence type="ECO:0000256" key="17">
    <source>
        <dbReference type="ARBA" id="ARBA00023004"/>
    </source>
</evidence>
<evidence type="ECO:0000256" key="22">
    <source>
        <dbReference type="ARBA" id="ARBA00030800"/>
    </source>
</evidence>
<dbReference type="Pfam" id="PF13675">
    <property type="entry name" value="PilJ"/>
    <property type="match status" value="1"/>
</dbReference>
<accession>A0A4Q0NTE8</accession>
<keyword evidence="20 23" id="KW-0472">Membrane</keyword>
<organism evidence="26 27">
    <name type="scientific">Leeuwenhoekiella aestuarii</name>
    <dbReference type="NCBI Taxonomy" id="2249426"/>
    <lineage>
        <taxon>Bacteria</taxon>
        <taxon>Pseudomonadati</taxon>
        <taxon>Bacteroidota</taxon>
        <taxon>Flavobacteriia</taxon>
        <taxon>Flavobacteriales</taxon>
        <taxon>Flavobacteriaceae</taxon>
        <taxon>Leeuwenhoekiella</taxon>
    </lineage>
</organism>
<evidence type="ECO:0000313" key="26">
    <source>
        <dbReference type="EMBL" id="RXG14282.1"/>
    </source>
</evidence>
<evidence type="ECO:0000256" key="7">
    <source>
        <dbReference type="ARBA" id="ARBA00022485"/>
    </source>
</evidence>
<evidence type="ECO:0000256" key="3">
    <source>
        <dbReference type="ARBA" id="ARBA00004141"/>
    </source>
</evidence>
<dbReference type="InterPro" id="IPR036890">
    <property type="entry name" value="HATPase_C_sf"/>
</dbReference>
<dbReference type="Pfam" id="PF02518">
    <property type="entry name" value="HATPase_c"/>
    <property type="match status" value="1"/>
</dbReference>
<dbReference type="GO" id="GO:0051539">
    <property type="term" value="F:4 iron, 4 sulfur cluster binding"/>
    <property type="evidence" value="ECO:0007669"/>
    <property type="project" value="UniProtKB-KW"/>
</dbReference>
<evidence type="ECO:0000256" key="5">
    <source>
        <dbReference type="ARBA" id="ARBA00012438"/>
    </source>
</evidence>
<dbReference type="Gene3D" id="3.30.565.10">
    <property type="entry name" value="Histidine kinase-like ATPase, C-terminal domain"/>
    <property type="match status" value="1"/>
</dbReference>
<evidence type="ECO:0000256" key="13">
    <source>
        <dbReference type="ARBA" id="ARBA00022741"/>
    </source>
</evidence>
<dbReference type="InterPro" id="IPR029095">
    <property type="entry name" value="NarX-like_N"/>
</dbReference>
<evidence type="ECO:0000256" key="15">
    <source>
        <dbReference type="ARBA" id="ARBA00022840"/>
    </source>
</evidence>
<evidence type="ECO:0000256" key="9">
    <source>
        <dbReference type="ARBA" id="ARBA00022553"/>
    </source>
</evidence>